<dbReference type="Proteomes" id="UP001439008">
    <property type="component" value="Unassembled WGS sequence"/>
</dbReference>
<keyword evidence="5" id="KW-0067">ATP-binding</keyword>
<reference evidence="7 8" key="1">
    <citation type="journal article" date="2024" name="BMC Biol.">
        <title>Comparative genomics of Ascetosporea gives new insight into the evolutionary basis for animal parasitism in Rhizaria.</title>
        <authorList>
            <person name="Hiltunen Thoren M."/>
            <person name="Onut-Brannstrom I."/>
            <person name="Alfjorden A."/>
            <person name="Peckova H."/>
            <person name="Swords F."/>
            <person name="Hooper C."/>
            <person name="Holzer A.S."/>
            <person name="Bass D."/>
            <person name="Burki F."/>
        </authorList>
    </citation>
    <scope>NUCLEOTIDE SEQUENCE [LARGE SCALE GENOMIC DNA]</scope>
    <source>
        <strain evidence="7">20-A016</strain>
    </source>
</reference>
<comment type="caution">
    <text evidence="7">The sequence shown here is derived from an EMBL/GenBank/DDBJ whole genome shotgun (WGS) entry which is preliminary data.</text>
</comment>
<evidence type="ECO:0000256" key="2">
    <source>
        <dbReference type="ARBA" id="ARBA00022679"/>
    </source>
</evidence>
<keyword evidence="8" id="KW-1185">Reference proteome</keyword>
<dbReference type="SMART" id="SM00220">
    <property type="entry name" value="S_TKc"/>
    <property type="match status" value="1"/>
</dbReference>
<keyword evidence="1" id="KW-0723">Serine/threonine-protein kinase</keyword>
<evidence type="ECO:0000256" key="3">
    <source>
        <dbReference type="ARBA" id="ARBA00022741"/>
    </source>
</evidence>
<dbReference type="InterPro" id="IPR000719">
    <property type="entry name" value="Prot_kinase_dom"/>
</dbReference>
<dbReference type="InterPro" id="IPR011009">
    <property type="entry name" value="Kinase-like_dom_sf"/>
</dbReference>
<keyword evidence="2 7" id="KW-0808">Transferase</keyword>
<protein>
    <submittedName>
        <fullName evidence="7">Rim15, signal transduction response regulator</fullName>
        <ecNumber evidence="7">2.7.11.1</ecNumber>
    </submittedName>
</protein>
<dbReference type="EC" id="2.7.11.1" evidence="7"/>
<dbReference type="PROSITE" id="PS50011">
    <property type="entry name" value="PROTEIN_KINASE_DOM"/>
    <property type="match status" value="1"/>
</dbReference>
<sequence>MENTESKGLNSEKEEFEATKCSFKANGHTNCSKTIKDYGPLRKIHTNESCQVYEVEDTVTKEHFTLKLCKKGDFNEFQNNEIRNLTYLHDIEGDFVRCEHLFTTKTHNIFVLELLMCDFKGFLDGRGSKLSLKTARVVVKKLARIMIILHNNGIIYADLIPENIMIDKNGNLKLIDFDQSYKIGETYTKSFLPCGNLLHMGF</sequence>
<organism evidence="7 8">
    <name type="scientific">Bonamia ostreae</name>
    <dbReference type="NCBI Taxonomy" id="126728"/>
    <lineage>
        <taxon>Eukaryota</taxon>
        <taxon>Sar</taxon>
        <taxon>Rhizaria</taxon>
        <taxon>Endomyxa</taxon>
        <taxon>Ascetosporea</taxon>
        <taxon>Haplosporida</taxon>
        <taxon>Bonamia</taxon>
    </lineage>
</organism>
<dbReference type="EMBL" id="JBDODL010001798">
    <property type="protein sequence ID" value="MES1921809.1"/>
    <property type="molecule type" value="Genomic_DNA"/>
</dbReference>
<accession>A0ABV2AQP6</accession>
<evidence type="ECO:0000313" key="7">
    <source>
        <dbReference type="EMBL" id="MES1921809.1"/>
    </source>
</evidence>
<name>A0ABV2AQP6_9EUKA</name>
<dbReference type="PANTHER" id="PTHR24351">
    <property type="entry name" value="RIBOSOMAL PROTEIN S6 KINASE"/>
    <property type="match status" value="1"/>
</dbReference>
<evidence type="ECO:0000313" key="8">
    <source>
        <dbReference type="Proteomes" id="UP001439008"/>
    </source>
</evidence>
<dbReference type="SUPFAM" id="SSF56112">
    <property type="entry name" value="Protein kinase-like (PK-like)"/>
    <property type="match status" value="1"/>
</dbReference>
<keyword evidence="4" id="KW-0418">Kinase</keyword>
<dbReference type="Pfam" id="PF00069">
    <property type="entry name" value="Pkinase"/>
    <property type="match status" value="1"/>
</dbReference>
<proteinExistence type="predicted"/>
<evidence type="ECO:0000256" key="4">
    <source>
        <dbReference type="ARBA" id="ARBA00022777"/>
    </source>
</evidence>
<dbReference type="GO" id="GO:0004674">
    <property type="term" value="F:protein serine/threonine kinase activity"/>
    <property type="evidence" value="ECO:0007669"/>
    <property type="project" value="UniProtKB-EC"/>
</dbReference>
<evidence type="ECO:0000256" key="1">
    <source>
        <dbReference type="ARBA" id="ARBA00022527"/>
    </source>
</evidence>
<keyword evidence="3" id="KW-0547">Nucleotide-binding</keyword>
<feature type="domain" description="Protein kinase" evidence="6">
    <location>
        <begin position="38"/>
        <end position="202"/>
    </location>
</feature>
<evidence type="ECO:0000256" key="5">
    <source>
        <dbReference type="ARBA" id="ARBA00022840"/>
    </source>
</evidence>
<gene>
    <name evidence="7" type="primary">RIM15</name>
    <name evidence="7" type="ORF">MHBO_003342</name>
</gene>
<dbReference type="Gene3D" id="1.10.510.10">
    <property type="entry name" value="Transferase(Phosphotransferase) domain 1"/>
    <property type="match status" value="1"/>
</dbReference>
<evidence type="ECO:0000259" key="6">
    <source>
        <dbReference type="PROSITE" id="PS50011"/>
    </source>
</evidence>